<reference evidence="1" key="1">
    <citation type="submission" date="2020-06" db="EMBL/GenBank/DDBJ databases">
        <title>Legume-microbial interactions unlock mineral nutrients during tropical forest succession.</title>
        <authorList>
            <person name="Epihov D.Z."/>
        </authorList>
    </citation>
    <scope>NUCLEOTIDE SEQUENCE [LARGE SCALE GENOMIC DNA]</scope>
    <source>
        <strain evidence="1">Pan2503</strain>
    </source>
</reference>
<dbReference type="AlphaFoldDB" id="A0A7V8NPI4"/>
<dbReference type="InterPro" id="IPR013780">
    <property type="entry name" value="Glyco_hydro_b"/>
</dbReference>
<sequence>MNRHLTRDIAARISVAGFAPGLEASEQTLFAASIYDKNDEAHPEAVIPRESALKSEGAELECTFRHESVTVIELDRKN</sequence>
<dbReference type="SUPFAM" id="SSF51011">
    <property type="entry name" value="Glycosyl hydrolase domain"/>
    <property type="match status" value="1"/>
</dbReference>
<accession>A0A7V8NPI4</accession>
<organism evidence="1 2">
    <name type="scientific">Candidatus Acidiferrum panamense</name>
    <dbReference type="NCBI Taxonomy" id="2741543"/>
    <lineage>
        <taxon>Bacteria</taxon>
        <taxon>Pseudomonadati</taxon>
        <taxon>Acidobacteriota</taxon>
        <taxon>Terriglobia</taxon>
        <taxon>Candidatus Acidiferrales</taxon>
        <taxon>Candidatus Acidiferrum</taxon>
    </lineage>
</organism>
<dbReference type="Gene3D" id="2.60.40.1180">
    <property type="entry name" value="Golgi alpha-mannosidase II"/>
    <property type="match status" value="1"/>
</dbReference>
<protein>
    <submittedName>
        <fullName evidence="1">Uncharacterized protein</fullName>
    </submittedName>
</protein>
<name>A0A7V8NPI4_9BACT</name>
<dbReference type="Proteomes" id="UP000567293">
    <property type="component" value="Unassembled WGS sequence"/>
</dbReference>
<dbReference type="EMBL" id="JACDQQ010000863">
    <property type="protein sequence ID" value="MBA0085106.1"/>
    <property type="molecule type" value="Genomic_DNA"/>
</dbReference>
<gene>
    <name evidence="1" type="ORF">HRJ53_08925</name>
</gene>
<comment type="caution">
    <text evidence="1">The sequence shown here is derived from an EMBL/GenBank/DDBJ whole genome shotgun (WGS) entry which is preliminary data.</text>
</comment>
<evidence type="ECO:0000313" key="1">
    <source>
        <dbReference type="EMBL" id="MBA0085106.1"/>
    </source>
</evidence>
<evidence type="ECO:0000313" key="2">
    <source>
        <dbReference type="Proteomes" id="UP000567293"/>
    </source>
</evidence>
<proteinExistence type="predicted"/>
<keyword evidence="2" id="KW-1185">Reference proteome</keyword>